<proteinExistence type="predicted"/>
<comment type="caution">
    <text evidence="1">The sequence shown here is derived from an EMBL/GenBank/DDBJ whole genome shotgun (WGS) entry which is preliminary data.</text>
</comment>
<evidence type="ECO:0000313" key="1">
    <source>
        <dbReference type="EMBL" id="RAX37852.1"/>
    </source>
</evidence>
<accession>A0A329Y7G7</accession>
<dbReference type="Proteomes" id="UP000251205">
    <property type="component" value="Unassembled WGS sequence"/>
</dbReference>
<protein>
    <submittedName>
        <fullName evidence="1">Uncharacterized protein</fullName>
    </submittedName>
</protein>
<gene>
    <name evidence="1" type="ORF">DQ393_29630</name>
</gene>
<sequence>MQQIANYLCHSTSDRADVLPIDRDVTAVKRRLWRGRVDRAIRDLEQLLVSLRQRSGKVNSRSHGFTAFARSS</sequence>
<dbReference type="AlphaFoldDB" id="A0A329Y7G7"/>
<evidence type="ECO:0000313" key="2">
    <source>
        <dbReference type="Proteomes" id="UP000251205"/>
    </source>
</evidence>
<name>A0A329Y7G7_RHITR</name>
<reference evidence="1 2" key="1">
    <citation type="submission" date="2018-06" db="EMBL/GenBank/DDBJ databases">
        <title>Whole Genome Sequence of an efficient microsymbiont, Rhizobium tropici.</title>
        <authorList>
            <person name="Srinivasan R."/>
            <person name="Singh H.V."/>
            <person name="Srivastava R."/>
            <person name="Kumari B."/>
            <person name="Radhakrishna A."/>
        </authorList>
    </citation>
    <scope>NUCLEOTIDE SEQUENCE [LARGE SCALE GENOMIC DNA]</scope>
    <source>
        <strain evidence="1 2">IGFRI Rhizo-19</strain>
    </source>
</reference>
<organism evidence="1 2">
    <name type="scientific">Rhizobium tropici</name>
    <dbReference type="NCBI Taxonomy" id="398"/>
    <lineage>
        <taxon>Bacteria</taxon>
        <taxon>Pseudomonadati</taxon>
        <taxon>Pseudomonadota</taxon>
        <taxon>Alphaproteobacteria</taxon>
        <taxon>Hyphomicrobiales</taxon>
        <taxon>Rhizobiaceae</taxon>
        <taxon>Rhizobium/Agrobacterium group</taxon>
        <taxon>Rhizobium</taxon>
    </lineage>
</organism>
<dbReference type="EMBL" id="QMKK01000056">
    <property type="protein sequence ID" value="RAX37852.1"/>
    <property type="molecule type" value="Genomic_DNA"/>
</dbReference>